<proteinExistence type="predicted"/>
<feature type="region of interest" description="Disordered" evidence="3">
    <location>
        <begin position="199"/>
        <end position="243"/>
    </location>
</feature>
<evidence type="ECO:0000313" key="4">
    <source>
        <dbReference type="EMBL" id="OAO18100.1"/>
    </source>
</evidence>
<organism evidence="4 5">
    <name type="scientific">Blastocystis sp. subtype 1 (strain ATCC 50177 / NandII)</name>
    <dbReference type="NCBI Taxonomy" id="478820"/>
    <lineage>
        <taxon>Eukaryota</taxon>
        <taxon>Sar</taxon>
        <taxon>Stramenopiles</taxon>
        <taxon>Bigyra</taxon>
        <taxon>Opalozoa</taxon>
        <taxon>Opalinata</taxon>
        <taxon>Blastocystidae</taxon>
        <taxon>Blastocystis</taxon>
    </lineage>
</organism>
<feature type="compositionally biased region" description="Basic and acidic residues" evidence="3">
    <location>
        <begin position="397"/>
        <end position="415"/>
    </location>
</feature>
<dbReference type="AlphaFoldDB" id="A0A196SM12"/>
<evidence type="ECO:0000256" key="2">
    <source>
        <dbReference type="ARBA" id="ARBA00022737"/>
    </source>
</evidence>
<protein>
    <submittedName>
        <fullName evidence="4">PT repeat-containing protein</fullName>
    </submittedName>
</protein>
<evidence type="ECO:0000256" key="1">
    <source>
        <dbReference type="ARBA" id="ARBA00022729"/>
    </source>
</evidence>
<feature type="region of interest" description="Disordered" evidence="3">
    <location>
        <begin position="384"/>
        <end position="415"/>
    </location>
</feature>
<dbReference type="Pfam" id="PF04886">
    <property type="entry name" value="PT"/>
    <property type="match status" value="1"/>
</dbReference>
<reference evidence="4 5" key="1">
    <citation type="submission" date="2016-05" db="EMBL/GenBank/DDBJ databases">
        <title>Nuclear genome of Blastocystis sp. subtype 1 NandII.</title>
        <authorList>
            <person name="Gentekaki E."/>
            <person name="Curtis B."/>
            <person name="Stairs C."/>
            <person name="Eme L."/>
            <person name="Herman E."/>
            <person name="Klimes V."/>
            <person name="Arias M.C."/>
            <person name="Elias M."/>
            <person name="Hilliou F."/>
            <person name="Klute M."/>
            <person name="Malik S.-B."/>
            <person name="Pightling A."/>
            <person name="Rachubinski R."/>
            <person name="Salas D."/>
            <person name="Schlacht A."/>
            <person name="Suga H."/>
            <person name="Archibald J."/>
            <person name="Ball S.G."/>
            <person name="Clark G."/>
            <person name="Dacks J."/>
            <person name="Van Der Giezen M."/>
            <person name="Tsaousis A."/>
            <person name="Roger A."/>
        </authorList>
    </citation>
    <scope>NUCLEOTIDE SEQUENCE [LARGE SCALE GENOMIC DNA]</scope>
    <source>
        <strain evidence="5">ATCC 50177 / NandII</strain>
    </source>
</reference>
<dbReference type="InterPro" id="IPR006970">
    <property type="entry name" value="PT"/>
</dbReference>
<comment type="caution">
    <text evidence="4">The sequence shown here is derived from an EMBL/GenBank/DDBJ whole genome shotgun (WGS) entry which is preliminary data.</text>
</comment>
<dbReference type="EMBL" id="LXWW01000006">
    <property type="protein sequence ID" value="OAO18100.1"/>
    <property type="molecule type" value="Genomic_DNA"/>
</dbReference>
<name>A0A196SM12_BLAHN</name>
<gene>
    <name evidence="4" type="ORF">AV274_0135</name>
</gene>
<evidence type="ECO:0000256" key="3">
    <source>
        <dbReference type="SAM" id="MobiDB-lite"/>
    </source>
</evidence>
<keyword evidence="1" id="KW-0732">Signal</keyword>
<evidence type="ECO:0000313" key="5">
    <source>
        <dbReference type="Proteomes" id="UP000078348"/>
    </source>
</evidence>
<keyword evidence="5" id="KW-1185">Reference proteome</keyword>
<sequence length="415" mass="45318">MLPALQPMARDLSRIPRNNMYNGKVQLLPQGAGQPNPATKGLGVPIQPNLAPAPELNRRQSADCGSQALPFPCALPGKGSVVFPNSLELPASPPTKSFAPILPNSLAPRRGPPTAPFVLPAMPQPAMQPAMQPTMQPTIQPTMQPTMQPTLQPTMQPTMQPTLQPTMSTGLLAEDRVGASPLLPLSSGDELRTVMSTLPPLTAPADEPLPTELPSDANSCSPLANQPSPSSRHSRADSATRRVHSESMDMMNFLPLAKPEARAGVPRSARTLRGAARDSQVLVHFVGVQEPFGVVAVDTRSDKLDFVRKMIEKHFSDVTRGQPFLFVSRDGVTIRRSQEKELVAWNQAFEKTWRHHTFDDVRVRYHLFIRFENAGGLNDVRQAAKTESMPPEGVMGVKKESDMLVRDETRHDSSV</sequence>
<feature type="compositionally biased region" description="Basic and acidic residues" evidence="3">
    <location>
        <begin position="234"/>
        <end position="243"/>
    </location>
</feature>
<keyword evidence="2" id="KW-0677">Repeat</keyword>
<feature type="compositionally biased region" description="Polar residues" evidence="3">
    <location>
        <begin position="216"/>
        <end position="231"/>
    </location>
</feature>
<accession>A0A196SM12</accession>
<dbReference type="Proteomes" id="UP000078348">
    <property type="component" value="Unassembled WGS sequence"/>
</dbReference>